<dbReference type="PANTHER" id="PTHR42895:SF2">
    <property type="entry name" value="IRON-SULFUR CLUSTER PROTEIN"/>
    <property type="match status" value="1"/>
</dbReference>
<protein>
    <submittedName>
        <fullName evidence="4">Uncharacterized 2Fe-2 and 4Fe-4S clusters-containing protein, contains DUF4445 domain</fullName>
    </submittedName>
</protein>
<keyword evidence="5" id="KW-1185">Reference proteome</keyword>
<dbReference type="Pfam" id="PF00111">
    <property type="entry name" value="Fer2"/>
    <property type="match status" value="1"/>
</dbReference>
<evidence type="ECO:0000313" key="5">
    <source>
        <dbReference type="Proteomes" id="UP001157911"/>
    </source>
</evidence>
<dbReference type="RefSeq" id="WP_283400637.1">
    <property type="nucleotide sequence ID" value="NZ_FXUB01000003.1"/>
</dbReference>
<feature type="domain" description="RACo-like middle region" evidence="3">
    <location>
        <begin position="85"/>
        <end position="232"/>
    </location>
</feature>
<dbReference type="InterPro" id="IPR012675">
    <property type="entry name" value="Beta-grasp_dom_sf"/>
</dbReference>
<reference evidence="4 5" key="1">
    <citation type="submission" date="2017-05" db="EMBL/GenBank/DDBJ databases">
        <authorList>
            <person name="Varghese N."/>
            <person name="Submissions S."/>
        </authorList>
    </citation>
    <scope>NUCLEOTIDE SEQUENCE [LARGE SCALE GENOMIC DNA]</scope>
    <source>
        <strain evidence="4 5">DSM 15522</strain>
    </source>
</reference>
<feature type="domain" description="RACo C-terminal" evidence="2">
    <location>
        <begin position="240"/>
        <end position="474"/>
    </location>
</feature>
<evidence type="ECO:0000259" key="1">
    <source>
        <dbReference type="Pfam" id="PF00111"/>
    </source>
</evidence>
<name>A0ABY1NNH5_9BACT</name>
<dbReference type="SUPFAM" id="SSF54292">
    <property type="entry name" value="2Fe-2S ferredoxin-like"/>
    <property type="match status" value="1"/>
</dbReference>
<accession>A0ABY1NNH5</accession>
<evidence type="ECO:0000259" key="3">
    <source>
        <dbReference type="Pfam" id="PF17651"/>
    </source>
</evidence>
<dbReference type="InterPro" id="IPR036010">
    <property type="entry name" value="2Fe-2S_ferredoxin-like_sf"/>
</dbReference>
<dbReference type="Proteomes" id="UP001157911">
    <property type="component" value="Unassembled WGS sequence"/>
</dbReference>
<dbReference type="Gene3D" id="3.10.20.30">
    <property type="match status" value="1"/>
</dbReference>
<dbReference type="InterPro" id="IPR052911">
    <property type="entry name" value="Corrinoid_activation_enz"/>
</dbReference>
<dbReference type="InterPro" id="IPR042259">
    <property type="entry name" value="Raco-like_middle_sf"/>
</dbReference>
<evidence type="ECO:0000259" key="2">
    <source>
        <dbReference type="Pfam" id="PF14574"/>
    </source>
</evidence>
<proteinExistence type="predicted"/>
<dbReference type="Gene3D" id="3.30.420.480">
    <property type="entry name" value="Domain of unknown function (DUF4445)"/>
    <property type="match status" value="1"/>
</dbReference>
<dbReference type="InterPro" id="IPR027980">
    <property type="entry name" value="RACo_C"/>
</dbReference>
<dbReference type="EMBL" id="FXUB01000003">
    <property type="protein sequence ID" value="SMP13841.1"/>
    <property type="molecule type" value="Genomic_DNA"/>
</dbReference>
<evidence type="ECO:0000313" key="4">
    <source>
        <dbReference type="EMBL" id="SMP13841.1"/>
    </source>
</evidence>
<organism evidence="4 5">
    <name type="scientific">Desulfurobacterium pacificum</name>
    <dbReference type="NCBI Taxonomy" id="240166"/>
    <lineage>
        <taxon>Bacteria</taxon>
        <taxon>Pseudomonadati</taxon>
        <taxon>Aquificota</taxon>
        <taxon>Aquificia</taxon>
        <taxon>Desulfurobacteriales</taxon>
        <taxon>Desulfurobacteriaceae</taxon>
        <taxon>Desulfurobacterium</taxon>
    </lineage>
</organism>
<feature type="domain" description="2Fe-2S ferredoxin-type" evidence="1">
    <location>
        <begin position="3"/>
        <end position="48"/>
    </location>
</feature>
<dbReference type="PANTHER" id="PTHR42895">
    <property type="entry name" value="IRON-SULFUR CLUSTER-BINDING PROTEIN-RELATED"/>
    <property type="match status" value="1"/>
</dbReference>
<comment type="caution">
    <text evidence="4">The sequence shown here is derived from an EMBL/GenBank/DDBJ whole genome shotgun (WGS) entry which is preliminary data.</text>
</comment>
<sequence length="476" mass="51764">MKIHVSIPPDKTLYRVLREKGLIKSAYCGGRGICGKCTVKISGKDVISCLFWGPFEGEVEIAEENLIYTGEPLPDILPSSETGIGVALDVGTTGIETAAFDLNTGKFIKRLKTLNLQSVFGADIVTRVEQGAKGFYSKERELLLKSIKLILKEFNTKISKVIAVSNPVIHHFLLNLPVKSFEAHPFSPIVSDTVIKTGKELGVEGFENTTFIFPPLIGGFVGSDFLSNVLAIKKEGIDSFLIADLGTNAEMGLITEDTFLASSVPAGPAFEGVGLFSGMRAVEGAIYKVFFDGRSFRFLTIGNKKPAGLCASAYFDLIHLLKSFKVLNREGTFTDNLPPLINNYIETIEGEKAFVLYKDEDSLIALTQSDVRKFLLAKGAIYGGLYALTNGRKIPDYLFFSGDFGSHLDSRSIKGLKVIPENLPVPIPKGNLALKGASLLLTGNLEEAEKIKEKATVLDLATDKAFEKGYIEGLEI</sequence>
<dbReference type="CDD" id="cd00207">
    <property type="entry name" value="fer2"/>
    <property type="match status" value="1"/>
</dbReference>
<dbReference type="InterPro" id="IPR001041">
    <property type="entry name" value="2Fe-2S_ferredoxin-type"/>
</dbReference>
<gene>
    <name evidence="4" type="ORF">SAMN06265339_1178</name>
</gene>
<dbReference type="Pfam" id="PF14574">
    <property type="entry name" value="RACo_C_ter"/>
    <property type="match status" value="1"/>
</dbReference>
<dbReference type="InterPro" id="IPR041414">
    <property type="entry name" value="Raco-like_middle"/>
</dbReference>
<dbReference type="Pfam" id="PF17651">
    <property type="entry name" value="Raco_middle"/>
    <property type="match status" value="1"/>
</dbReference>